<dbReference type="EMBL" id="JADEXN010000080">
    <property type="protein sequence ID" value="MBE9040390.1"/>
    <property type="molecule type" value="Genomic_DNA"/>
</dbReference>
<dbReference type="InterPro" id="IPR029057">
    <property type="entry name" value="PRTase-like"/>
</dbReference>
<dbReference type="AlphaFoldDB" id="A0A928Z7C1"/>
<dbReference type="RefSeq" id="WP_264320637.1">
    <property type="nucleotide sequence ID" value="NZ_JADEXN010000080.1"/>
</dbReference>
<reference evidence="2" key="1">
    <citation type="submission" date="2020-10" db="EMBL/GenBank/DDBJ databases">
        <authorList>
            <person name="Castelo-Branco R."/>
            <person name="Eusebio N."/>
            <person name="Adriana R."/>
            <person name="Vieira A."/>
            <person name="Brugerolle De Fraissinette N."/>
            <person name="Rezende De Castro R."/>
            <person name="Schneider M.P."/>
            <person name="Vasconcelos V."/>
            <person name="Leao P.N."/>
        </authorList>
    </citation>
    <scope>NUCLEOTIDE SEQUENCE</scope>
    <source>
        <strain evidence="2">LEGE 11467</strain>
    </source>
</reference>
<dbReference type="Gene3D" id="3.40.50.2020">
    <property type="match status" value="1"/>
</dbReference>
<evidence type="ECO:0000313" key="2">
    <source>
        <dbReference type="EMBL" id="MBE9040390.1"/>
    </source>
</evidence>
<proteinExistence type="predicted"/>
<comment type="caution">
    <text evidence="2">The sequence shown here is derived from an EMBL/GenBank/DDBJ whole genome shotgun (WGS) entry which is preliminary data.</text>
</comment>
<gene>
    <name evidence="2" type="ORF">IQ235_06235</name>
</gene>
<dbReference type="CDD" id="cd06223">
    <property type="entry name" value="PRTases_typeI"/>
    <property type="match status" value="1"/>
</dbReference>
<dbReference type="Gene3D" id="3.30.1310.20">
    <property type="entry name" value="PRTase-like"/>
    <property type="match status" value="1"/>
</dbReference>
<protein>
    <submittedName>
        <fullName evidence="2">Phosphoribosyltransferase</fullName>
    </submittedName>
</protein>
<dbReference type="GO" id="GO:0016757">
    <property type="term" value="F:glycosyltransferase activity"/>
    <property type="evidence" value="ECO:0007669"/>
    <property type="project" value="UniProtKB-KW"/>
</dbReference>
<feature type="domain" description="Phosphoribosyltransferase" evidence="1">
    <location>
        <begin position="134"/>
        <end position="210"/>
    </location>
</feature>
<evidence type="ECO:0000313" key="3">
    <source>
        <dbReference type="Proteomes" id="UP000621799"/>
    </source>
</evidence>
<keyword evidence="2" id="KW-0328">Glycosyltransferase</keyword>
<keyword evidence="3" id="KW-1185">Reference proteome</keyword>
<name>A0A928Z7C1_9CYAN</name>
<keyword evidence="2" id="KW-0808">Transferase</keyword>
<dbReference type="InterPro" id="IPR000836">
    <property type="entry name" value="PRTase_dom"/>
</dbReference>
<accession>A0A928Z7C1</accession>
<dbReference type="Pfam" id="PF00156">
    <property type="entry name" value="Pribosyltran"/>
    <property type="match status" value="1"/>
</dbReference>
<dbReference type="SUPFAM" id="SSF53271">
    <property type="entry name" value="PRTase-like"/>
    <property type="match status" value="1"/>
</dbReference>
<dbReference type="Proteomes" id="UP000621799">
    <property type="component" value="Unassembled WGS sequence"/>
</dbReference>
<organism evidence="2 3">
    <name type="scientific">Zarconia navalis LEGE 11467</name>
    <dbReference type="NCBI Taxonomy" id="1828826"/>
    <lineage>
        <taxon>Bacteria</taxon>
        <taxon>Bacillati</taxon>
        <taxon>Cyanobacteriota</taxon>
        <taxon>Cyanophyceae</taxon>
        <taxon>Oscillatoriophycideae</taxon>
        <taxon>Oscillatoriales</taxon>
        <taxon>Oscillatoriales incertae sedis</taxon>
        <taxon>Zarconia</taxon>
        <taxon>Zarconia navalis</taxon>
    </lineage>
</organism>
<evidence type="ECO:0000259" key="1">
    <source>
        <dbReference type="Pfam" id="PF00156"/>
    </source>
</evidence>
<sequence length="251" mass="27967">MPRRLKHRVEAGRLLAQKFIDSPDLADAIVLGLPRGGVPVAFEIARKLKLPLDICLVRKLGVPGNEELAMGAIGMGGIIAIDEEVIDSHQITQDTFDAVIRREWEELVRRYRVYRGEMAGDIAIEWRIVARLRRGRGQLETPNLQPSDASKTQWSDKNIILVDDGVATGSTLYAALATLKPQQPKSISVALPIAPPSICKQLKTHIDRVECLMTPQPLHCIGLWYEDFSATSDKEVCYLLDRAKSTRTIVH</sequence>